<evidence type="ECO:0000256" key="7">
    <source>
        <dbReference type="ARBA" id="ARBA00038475"/>
    </source>
</evidence>
<evidence type="ECO:0000256" key="2">
    <source>
        <dbReference type="ARBA" id="ARBA00022448"/>
    </source>
</evidence>
<comment type="caution">
    <text evidence="10">The sequence shown here is derived from an EMBL/GenBank/DDBJ whole genome shotgun (WGS) entry which is preliminary data.</text>
</comment>
<protein>
    <recommendedName>
        <fullName evidence="8">Mannose-P-dolichol utilization defect 1 protein homolog</fullName>
    </recommendedName>
</protein>
<evidence type="ECO:0000313" key="11">
    <source>
        <dbReference type="Proteomes" id="UP000241890"/>
    </source>
</evidence>
<dbReference type="OrthoDB" id="271506at2759"/>
<dbReference type="InParanoid" id="A0A2R5G6X0"/>
<keyword evidence="2" id="KW-0813">Transport</keyword>
<dbReference type="Gene3D" id="1.20.1280.290">
    <property type="match status" value="1"/>
</dbReference>
<dbReference type="FunCoup" id="A0A2R5G6X0">
    <property type="interactions" value="258"/>
</dbReference>
<feature type="transmembrane region" description="Helical" evidence="9">
    <location>
        <begin position="185"/>
        <end position="207"/>
    </location>
</feature>
<keyword evidence="5 8" id="KW-1133">Transmembrane helix</keyword>
<dbReference type="AlphaFoldDB" id="A0A2R5G6X0"/>
<dbReference type="Proteomes" id="UP000241890">
    <property type="component" value="Unassembled WGS sequence"/>
</dbReference>
<evidence type="ECO:0000256" key="9">
    <source>
        <dbReference type="SAM" id="Phobius"/>
    </source>
</evidence>
<dbReference type="Pfam" id="PF04193">
    <property type="entry name" value="PQ-loop"/>
    <property type="match status" value="2"/>
</dbReference>
<comment type="similarity">
    <text evidence="7 8">Belongs to the MPDU1 (TC 2.A.43.3) family.</text>
</comment>
<sequence>MEALRDALNLTRPLVSPLLISDGCFDSLVLDLNVADTLCLKETLSKVAGYGIIVMATVLKLPLILNILKARSVDGLSTTSVYLETSMYVAVLVYHAMLGSPFSTYGEKYVLLAQNMVIVGLIVYYGRKGGAFALASAAGLAVVTVGMLSLPPEMRPLLILYSSGGAVFARSPQIYANFVNGHTGVLALSTLAVSVGGGLVRLLTVIQEVGEPVAILGEISPLFFNSIILAQIIWYRKSTAEHFAKYKRE</sequence>
<keyword evidence="11" id="KW-1185">Reference proteome</keyword>
<evidence type="ECO:0000256" key="5">
    <source>
        <dbReference type="ARBA" id="ARBA00022989"/>
    </source>
</evidence>
<evidence type="ECO:0000256" key="6">
    <source>
        <dbReference type="ARBA" id="ARBA00023136"/>
    </source>
</evidence>
<keyword evidence="6 8" id="KW-0472">Membrane</keyword>
<proteinExistence type="inferred from homology"/>
<gene>
    <name evidence="10" type="ORF">FCC1311_030292</name>
</gene>
<feature type="transmembrane region" description="Helical" evidence="9">
    <location>
        <begin position="132"/>
        <end position="151"/>
    </location>
</feature>
<feature type="transmembrane region" description="Helical" evidence="9">
    <location>
        <begin position="213"/>
        <end position="235"/>
    </location>
</feature>
<evidence type="ECO:0000256" key="3">
    <source>
        <dbReference type="ARBA" id="ARBA00022692"/>
    </source>
</evidence>
<evidence type="ECO:0000313" key="10">
    <source>
        <dbReference type="EMBL" id="GBG26807.1"/>
    </source>
</evidence>
<reference evidence="10 11" key="1">
    <citation type="submission" date="2017-12" db="EMBL/GenBank/DDBJ databases">
        <title>Sequencing, de novo assembly and annotation of complete genome of a new Thraustochytrid species, strain FCC1311.</title>
        <authorList>
            <person name="Sedici K."/>
            <person name="Godart F."/>
            <person name="Aiese Cigliano R."/>
            <person name="Sanseverino W."/>
            <person name="Barakat M."/>
            <person name="Ortet P."/>
            <person name="Marechal E."/>
            <person name="Cagnac O."/>
            <person name="Amato A."/>
        </authorList>
    </citation>
    <scope>NUCLEOTIDE SEQUENCE [LARGE SCALE GENOMIC DNA]</scope>
</reference>
<name>A0A2R5G6X0_9STRA</name>
<keyword evidence="4" id="KW-0677">Repeat</keyword>
<dbReference type="PANTHER" id="PTHR12226:SF2">
    <property type="entry name" value="MANNOSE-P-DOLICHOL UTILIZATION DEFECT 1 PROTEIN"/>
    <property type="match status" value="1"/>
</dbReference>
<evidence type="ECO:0000256" key="4">
    <source>
        <dbReference type="ARBA" id="ARBA00022737"/>
    </source>
</evidence>
<feature type="transmembrane region" description="Helical" evidence="9">
    <location>
        <begin position="109"/>
        <end position="125"/>
    </location>
</feature>
<dbReference type="EMBL" id="BEYU01000024">
    <property type="protein sequence ID" value="GBG26807.1"/>
    <property type="molecule type" value="Genomic_DNA"/>
</dbReference>
<keyword evidence="3 8" id="KW-0812">Transmembrane</keyword>
<accession>A0A2R5G6X0</accession>
<organism evidence="10 11">
    <name type="scientific">Hondaea fermentalgiana</name>
    <dbReference type="NCBI Taxonomy" id="2315210"/>
    <lineage>
        <taxon>Eukaryota</taxon>
        <taxon>Sar</taxon>
        <taxon>Stramenopiles</taxon>
        <taxon>Bigyra</taxon>
        <taxon>Labyrinthulomycetes</taxon>
        <taxon>Thraustochytrida</taxon>
        <taxon>Thraustochytriidae</taxon>
        <taxon>Hondaea</taxon>
    </lineage>
</organism>
<comment type="subcellular location">
    <subcellularLocation>
        <location evidence="1 8">Membrane</location>
        <topology evidence="1 8">Multi-pass membrane protein</topology>
    </subcellularLocation>
</comment>
<evidence type="ECO:0000256" key="1">
    <source>
        <dbReference type="ARBA" id="ARBA00004141"/>
    </source>
</evidence>
<dbReference type="GO" id="GO:0016020">
    <property type="term" value="C:membrane"/>
    <property type="evidence" value="ECO:0007669"/>
    <property type="project" value="UniProtKB-SubCell"/>
</dbReference>
<evidence type="ECO:0000256" key="8">
    <source>
        <dbReference type="PIRNR" id="PIRNR023381"/>
    </source>
</evidence>
<feature type="transmembrane region" description="Helical" evidence="9">
    <location>
        <begin position="80"/>
        <end position="97"/>
    </location>
</feature>
<dbReference type="PIRSF" id="PIRSF023381">
    <property type="entry name" value="MannP-dilichol_defect-1p"/>
    <property type="match status" value="1"/>
</dbReference>
<dbReference type="InterPro" id="IPR016817">
    <property type="entry name" value="MannP-dilichol_defect-1"/>
</dbReference>
<feature type="transmembrane region" description="Helical" evidence="9">
    <location>
        <begin position="47"/>
        <end position="68"/>
    </location>
</feature>
<dbReference type="InterPro" id="IPR006603">
    <property type="entry name" value="PQ-loop_rpt"/>
</dbReference>
<dbReference type="PANTHER" id="PTHR12226">
    <property type="entry name" value="MANNOSE-P-DOLICHOL UTILIZATION DEFECT 1 LEC35 -RELATED"/>
    <property type="match status" value="1"/>
</dbReference>